<keyword evidence="9" id="KW-0511">Multifunctional enzyme</keyword>
<evidence type="ECO:0000256" key="2">
    <source>
        <dbReference type="ARBA" id="ARBA00022490"/>
    </source>
</evidence>
<evidence type="ECO:0000256" key="9">
    <source>
        <dbReference type="HAMAP-Rule" id="MF_01815"/>
    </source>
</evidence>
<evidence type="ECO:0000256" key="8">
    <source>
        <dbReference type="ARBA" id="ARBA00023315"/>
    </source>
</evidence>
<evidence type="ECO:0000313" key="13">
    <source>
        <dbReference type="Proteomes" id="UP000051448"/>
    </source>
</evidence>
<feature type="active site" evidence="9">
    <location>
        <position position="253"/>
    </location>
</feature>
<keyword evidence="6 9" id="KW-0443">Lipid metabolism</keyword>
<dbReference type="InterPro" id="IPR004655">
    <property type="entry name" value="FabH"/>
</dbReference>
<organism evidence="12 13">
    <name type="scientific">Liquorilactobacillus hordei DSM 19519</name>
    <dbReference type="NCBI Taxonomy" id="1423759"/>
    <lineage>
        <taxon>Bacteria</taxon>
        <taxon>Bacillati</taxon>
        <taxon>Bacillota</taxon>
        <taxon>Bacilli</taxon>
        <taxon>Lactobacillales</taxon>
        <taxon>Lactobacillaceae</taxon>
        <taxon>Liquorilactobacillus</taxon>
    </lineage>
</organism>
<feature type="active site" evidence="9">
    <location>
        <position position="113"/>
    </location>
</feature>
<comment type="subcellular location">
    <subcellularLocation>
        <location evidence="9">Cytoplasm</location>
    </subcellularLocation>
</comment>
<dbReference type="Proteomes" id="UP000051448">
    <property type="component" value="Unassembled WGS sequence"/>
</dbReference>
<comment type="function">
    <text evidence="9">Catalyzes the condensation reaction of fatty acid synthesis by the addition to an acyl acceptor of two carbons from malonyl-ACP. Catalyzes the first condensation reaction which initiates fatty acid synthesis and may therefore play a role in governing the total rate of fatty acid production. Possesses both acetoacetyl-ACP synthase and acetyl transacylase activities. Its substrate specificity determines the biosynthesis of branched-chain and/or straight-chain of fatty acids.</text>
</comment>
<evidence type="ECO:0000256" key="1">
    <source>
        <dbReference type="ARBA" id="ARBA00008642"/>
    </source>
</evidence>
<dbReference type="SUPFAM" id="SSF53901">
    <property type="entry name" value="Thiolase-like"/>
    <property type="match status" value="1"/>
</dbReference>
<dbReference type="InterPro" id="IPR016039">
    <property type="entry name" value="Thiolase-like"/>
</dbReference>
<name>A0A0R1MHN7_9LACO</name>
<evidence type="ECO:0000313" key="12">
    <source>
        <dbReference type="EMBL" id="KRL03891.1"/>
    </source>
</evidence>
<dbReference type="UniPathway" id="UPA00094"/>
<evidence type="ECO:0000259" key="11">
    <source>
        <dbReference type="Pfam" id="PF08545"/>
    </source>
</evidence>
<dbReference type="AlphaFoldDB" id="A0A0R1MHN7"/>
<dbReference type="PANTHER" id="PTHR34069:SF2">
    <property type="entry name" value="BETA-KETOACYL-[ACYL-CARRIER-PROTEIN] SYNTHASE III"/>
    <property type="match status" value="1"/>
</dbReference>
<keyword evidence="5 9" id="KW-0276">Fatty acid metabolism</keyword>
<dbReference type="PANTHER" id="PTHR34069">
    <property type="entry name" value="3-OXOACYL-[ACYL-CARRIER-PROTEIN] SYNTHASE 3"/>
    <property type="match status" value="1"/>
</dbReference>
<evidence type="ECO:0000256" key="6">
    <source>
        <dbReference type="ARBA" id="ARBA00023098"/>
    </source>
</evidence>
<proteinExistence type="inferred from homology"/>
<feature type="active site" evidence="9">
    <location>
        <position position="283"/>
    </location>
</feature>
<comment type="similarity">
    <text evidence="1 9">Belongs to the thiolase-like superfamily. FabH family.</text>
</comment>
<dbReference type="CDD" id="cd00830">
    <property type="entry name" value="KAS_III"/>
    <property type="match status" value="1"/>
</dbReference>
<evidence type="ECO:0000256" key="5">
    <source>
        <dbReference type="ARBA" id="ARBA00022832"/>
    </source>
</evidence>
<dbReference type="InterPro" id="IPR013747">
    <property type="entry name" value="ACP_syn_III_C"/>
</dbReference>
<dbReference type="NCBIfam" id="NF006829">
    <property type="entry name" value="PRK09352.1"/>
    <property type="match status" value="1"/>
</dbReference>
<dbReference type="GO" id="GO:0033818">
    <property type="term" value="F:beta-ketoacyl-acyl-carrier-protein synthase III activity"/>
    <property type="evidence" value="ECO:0007669"/>
    <property type="project" value="UniProtKB-UniRule"/>
</dbReference>
<dbReference type="EMBL" id="AZDX01000063">
    <property type="protein sequence ID" value="KRL03891.1"/>
    <property type="molecule type" value="Genomic_DNA"/>
</dbReference>
<dbReference type="GeneID" id="98310507"/>
<dbReference type="GO" id="GO:0005737">
    <property type="term" value="C:cytoplasm"/>
    <property type="evidence" value="ECO:0007669"/>
    <property type="project" value="UniProtKB-SubCell"/>
</dbReference>
<feature type="domain" description="Beta-ketoacyl-[acyl-carrier-protein] synthase III C-terminal" evidence="10">
    <location>
        <begin position="237"/>
        <end position="323"/>
    </location>
</feature>
<dbReference type="Pfam" id="PF08545">
    <property type="entry name" value="ACP_syn_III"/>
    <property type="match status" value="1"/>
</dbReference>
<dbReference type="GO" id="GO:0044550">
    <property type="term" value="P:secondary metabolite biosynthetic process"/>
    <property type="evidence" value="ECO:0007669"/>
    <property type="project" value="TreeGrafter"/>
</dbReference>
<keyword evidence="8 9" id="KW-0012">Acyltransferase</keyword>
<comment type="subunit">
    <text evidence="9">Homodimer.</text>
</comment>
<dbReference type="EC" id="2.3.1.180" evidence="9"/>
<comment type="pathway">
    <text evidence="9">Lipid metabolism; fatty acid biosynthesis.</text>
</comment>
<evidence type="ECO:0000256" key="3">
    <source>
        <dbReference type="ARBA" id="ARBA00022516"/>
    </source>
</evidence>
<dbReference type="InterPro" id="IPR013751">
    <property type="entry name" value="ACP_syn_III_N"/>
</dbReference>
<dbReference type="PATRIC" id="fig|1423759.3.peg.2030"/>
<dbReference type="STRING" id="1423759.FC92_GL001943"/>
<dbReference type="GO" id="GO:0004315">
    <property type="term" value="F:3-oxoacyl-[acyl-carrier-protein] synthase activity"/>
    <property type="evidence" value="ECO:0007669"/>
    <property type="project" value="InterPro"/>
</dbReference>
<dbReference type="Pfam" id="PF08541">
    <property type="entry name" value="ACP_syn_III_C"/>
    <property type="match status" value="1"/>
</dbReference>
<evidence type="ECO:0000256" key="4">
    <source>
        <dbReference type="ARBA" id="ARBA00022679"/>
    </source>
</evidence>
<accession>A0A0R1MHN7</accession>
<gene>
    <name evidence="9" type="primary">fabH</name>
    <name evidence="12" type="ORF">FC92_GL001943</name>
</gene>
<comment type="caution">
    <text evidence="12">The sequence shown here is derived from an EMBL/GenBank/DDBJ whole genome shotgun (WGS) entry which is preliminary data.</text>
</comment>
<keyword evidence="7 9" id="KW-0275">Fatty acid biosynthesis</keyword>
<keyword evidence="3 9" id="KW-0444">Lipid biosynthesis</keyword>
<dbReference type="HAMAP" id="MF_01815">
    <property type="entry name" value="FabH"/>
    <property type="match status" value="1"/>
</dbReference>
<dbReference type="Gene3D" id="3.40.47.10">
    <property type="match status" value="1"/>
</dbReference>
<feature type="domain" description="Beta-ketoacyl-[acyl-carrier-protein] synthase III N-terminal" evidence="11">
    <location>
        <begin position="107"/>
        <end position="183"/>
    </location>
</feature>
<protein>
    <recommendedName>
        <fullName evidence="9">Beta-ketoacyl-[acyl-carrier-protein] synthase III</fullName>
        <shortName evidence="9">Beta-ketoacyl-ACP synthase III</shortName>
        <shortName evidence="9">KAS III</shortName>
        <ecNumber evidence="9">2.3.1.180</ecNumber>
    </recommendedName>
    <alternativeName>
        <fullName evidence="9">3-oxoacyl-[acyl-carrier-protein] synthase 3</fullName>
    </alternativeName>
    <alternativeName>
        <fullName evidence="9">3-oxoacyl-[acyl-carrier-protein] synthase III</fullName>
    </alternativeName>
</protein>
<dbReference type="RefSeq" id="WP_057870379.1">
    <property type="nucleotide sequence ID" value="NZ_AZDX01000063.1"/>
</dbReference>
<sequence length="327" mass="35423">MPRAVKIKASAHYVPQRIVTNAELSNYMDTSDEWIQKHTGIKTRHYAINENTSDLCANVAKKLLAESGTKASEIDLIIVATISPDSITPATASLVQQKIDAVKAFSFDVSVACAGFIFALSTAEKFLRQGNYNKAIVIAGEVNSKMMDFSDRTSAVFFGDGAGGVLLTASDNPDDEMFIAEKLETSPAPNVIHSGRIAPLKEISSDSYPKMDAFYQDGRAVYEFVTSIVPEHITNLLEQNGYTTAELELVVTHQANLRLIENIALGINVPLNKFETNVEFYGNTSSAGIAIGLDRALKRGERPHVALISGFGAGLSYGSILLDLSRL</sequence>
<dbReference type="GO" id="GO:0006633">
    <property type="term" value="P:fatty acid biosynthetic process"/>
    <property type="evidence" value="ECO:0007669"/>
    <property type="project" value="UniProtKB-UniRule"/>
</dbReference>
<keyword evidence="4 9" id="KW-0808">Transferase</keyword>
<comment type="catalytic activity">
    <reaction evidence="9">
        <text>malonyl-[ACP] + acetyl-CoA + H(+) = 3-oxobutanoyl-[ACP] + CO2 + CoA</text>
        <dbReference type="Rhea" id="RHEA:12080"/>
        <dbReference type="Rhea" id="RHEA-COMP:9623"/>
        <dbReference type="Rhea" id="RHEA-COMP:9625"/>
        <dbReference type="ChEBI" id="CHEBI:15378"/>
        <dbReference type="ChEBI" id="CHEBI:16526"/>
        <dbReference type="ChEBI" id="CHEBI:57287"/>
        <dbReference type="ChEBI" id="CHEBI:57288"/>
        <dbReference type="ChEBI" id="CHEBI:78449"/>
        <dbReference type="ChEBI" id="CHEBI:78450"/>
        <dbReference type="EC" id="2.3.1.180"/>
    </reaction>
</comment>
<dbReference type="OrthoDB" id="9815506at2"/>
<comment type="domain">
    <text evidence="9">The last Arg residue of the ACP-binding site is essential for the weak association between ACP/AcpP and FabH.</text>
</comment>
<reference evidence="12 13" key="1">
    <citation type="journal article" date="2015" name="Genome Announc.">
        <title>Expanding the biotechnology potential of lactobacilli through comparative genomics of 213 strains and associated genera.</title>
        <authorList>
            <person name="Sun Z."/>
            <person name="Harris H.M."/>
            <person name="McCann A."/>
            <person name="Guo C."/>
            <person name="Argimon S."/>
            <person name="Zhang W."/>
            <person name="Yang X."/>
            <person name="Jeffery I.B."/>
            <person name="Cooney J.C."/>
            <person name="Kagawa T.F."/>
            <person name="Liu W."/>
            <person name="Song Y."/>
            <person name="Salvetti E."/>
            <person name="Wrobel A."/>
            <person name="Rasinkangas P."/>
            <person name="Parkhill J."/>
            <person name="Rea M.C."/>
            <person name="O'Sullivan O."/>
            <person name="Ritari J."/>
            <person name="Douillard F.P."/>
            <person name="Paul Ross R."/>
            <person name="Yang R."/>
            <person name="Briner A.E."/>
            <person name="Felis G.E."/>
            <person name="de Vos W.M."/>
            <person name="Barrangou R."/>
            <person name="Klaenhammer T.R."/>
            <person name="Caufield P.W."/>
            <person name="Cui Y."/>
            <person name="Zhang H."/>
            <person name="O'Toole P.W."/>
        </authorList>
    </citation>
    <scope>NUCLEOTIDE SEQUENCE [LARGE SCALE GENOMIC DNA]</scope>
    <source>
        <strain evidence="12 13">DSM 19519</strain>
    </source>
</reference>
<keyword evidence="2 9" id="KW-0963">Cytoplasm</keyword>
<feature type="region of interest" description="ACP-binding" evidence="9">
    <location>
        <begin position="254"/>
        <end position="258"/>
    </location>
</feature>
<keyword evidence="13" id="KW-1185">Reference proteome</keyword>
<evidence type="ECO:0000259" key="10">
    <source>
        <dbReference type="Pfam" id="PF08541"/>
    </source>
</evidence>
<evidence type="ECO:0000256" key="7">
    <source>
        <dbReference type="ARBA" id="ARBA00023160"/>
    </source>
</evidence>